<evidence type="ECO:0000256" key="1">
    <source>
        <dbReference type="ARBA" id="ARBA00005578"/>
    </source>
</evidence>
<dbReference type="SUPFAM" id="SSF82657">
    <property type="entry name" value="BolA-like"/>
    <property type="match status" value="1"/>
</dbReference>
<proteinExistence type="inferred from homology"/>
<organism evidence="3 4">
    <name type="scientific">Cloeon dipterum</name>
    <dbReference type="NCBI Taxonomy" id="197152"/>
    <lineage>
        <taxon>Eukaryota</taxon>
        <taxon>Metazoa</taxon>
        <taxon>Ecdysozoa</taxon>
        <taxon>Arthropoda</taxon>
        <taxon>Hexapoda</taxon>
        <taxon>Insecta</taxon>
        <taxon>Pterygota</taxon>
        <taxon>Palaeoptera</taxon>
        <taxon>Ephemeroptera</taxon>
        <taxon>Pisciforma</taxon>
        <taxon>Baetidae</taxon>
        <taxon>Cloeon</taxon>
    </lineage>
</organism>
<feature type="compositionally biased region" description="Polar residues" evidence="2">
    <location>
        <begin position="7"/>
        <end position="21"/>
    </location>
</feature>
<evidence type="ECO:0000256" key="2">
    <source>
        <dbReference type="SAM" id="MobiDB-lite"/>
    </source>
</evidence>
<dbReference type="GO" id="GO:0005759">
    <property type="term" value="C:mitochondrial matrix"/>
    <property type="evidence" value="ECO:0007669"/>
    <property type="project" value="TreeGrafter"/>
</dbReference>
<gene>
    <name evidence="3" type="ORF">CLODIP_2_CD01903</name>
</gene>
<keyword evidence="4" id="KW-1185">Reference proteome</keyword>
<sequence length="155" mass="17495">MALSSLHLPSTASTLHRKNQSNSTKAKIYKMIRRLIQKSWQSRSISILSQLWNGPQVTAGGVEAERRLQNLLQRAFPAAKDIQVADISGGCGAMYEIFVEAPEFKGLSVVKQHRLVNEVFFIVLKTFQLICRFIQALREEIKEMHGLRISTTVAK</sequence>
<evidence type="ECO:0008006" key="5">
    <source>
        <dbReference type="Google" id="ProtNLM"/>
    </source>
</evidence>
<dbReference type="Proteomes" id="UP000494165">
    <property type="component" value="Unassembled WGS sequence"/>
</dbReference>
<dbReference type="Gene3D" id="3.30.300.90">
    <property type="entry name" value="BolA-like"/>
    <property type="match status" value="1"/>
</dbReference>
<dbReference type="PANTHER" id="PTHR46188:SF1">
    <property type="entry name" value="BOLA-LIKE PROTEIN 3"/>
    <property type="match status" value="1"/>
</dbReference>
<dbReference type="PANTHER" id="PTHR46188">
    <property type="entry name" value="BOLA-LIKE PROTEIN 3"/>
    <property type="match status" value="1"/>
</dbReference>
<dbReference type="EMBL" id="CADEPI010000077">
    <property type="protein sequence ID" value="CAB3372809.1"/>
    <property type="molecule type" value="Genomic_DNA"/>
</dbReference>
<comment type="similarity">
    <text evidence="1">Belongs to the BolA/IbaG family.</text>
</comment>
<name>A0A8S1CS52_9INSE</name>
<dbReference type="InterPro" id="IPR036065">
    <property type="entry name" value="BolA-like_sf"/>
</dbReference>
<evidence type="ECO:0000313" key="4">
    <source>
        <dbReference type="Proteomes" id="UP000494165"/>
    </source>
</evidence>
<reference evidence="3 4" key="1">
    <citation type="submission" date="2020-04" db="EMBL/GenBank/DDBJ databases">
        <authorList>
            <person name="Alioto T."/>
            <person name="Alioto T."/>
            <person name="Gomez Garrido J."/>
        </authorList>
    </citation>
    <scope>NUCLEOTIDE SEQUENCE [LARGE SCALE GENOMIC DNA]</scope>
</reference>
<evidence type="ECO:0000313" key="3">
    <source>
        <dbReference type="EMBL" id="CAB3372809.1"/>
    </source>
</evidence>
<protein>
    <recommendedName>
        <fullName evidence="5">BolA-like protein 3</fullName>
    </recommendedName>
</protein>
<dbReference type="AlphaFoldDB" id="A0A8S1CS52"/>
<dbReference type="InterPro" id="IPR052275">
    <property type="entry name" value="Mt_Fe-S_assembly_factor"/>
</dbReference>
<accession>A0A8S1CS52</accession>
<comment type="caution">
    <text evidence="3">The sequence shown here is derived from an EMBL/GenBank/DDBJ whole genome shotgun (WGS) entry which is preliminary data.</text>
</comment>
<feature type="region of interest" description="Disordered" evidence="2">
    <location>
        <begin position="1"/>
        <end position="21"/>
    </location>
</feature>